<organism evidence="1 2">
    <name type="scientific">Mycobacterium heidelbergense</name>
    <dbReference type="NCBI Taxonomy" id="53376"/>
    <lineage>
        <taxon>Bacteria</taxon>
        <taxon>Bacillati</taxon>
        <taxon>Actinomycetota</taxon>
        <taxon>Actinomycetes</taxon>
        <taxon>Mycobacteriales</taxon>
        <taxon>Mycobacteriaceae</taxon>
        <taxon>Mycobacterium</taxon>
        <taxon>Mycobacterium simiae complex</taxon>
    </lineage>
</organism>
<dbReference type="InterPro" id="IPR009057">
    <property type="entry name" value="Homeodomain-like_sf"/>
</dbReference>
<comment type="caution">
    <text evidence="1">The sequence shown here is derived from an EMBL/GenBank/DDBJ whole genome shotgun (WGS) entry which is preliminary data.</text>
</comment>
<dbReference type="InterPro" id="IPR018060">
    <property type="entry name" value="HTH_AraC"/>
</dbReference>
<dbReference type="AlphaFoldDB" id="A0A1X0DF24"/>
<dbReference type="PANTHER" id="PTHR47894">
    <property type="entry name" value="HTH-TYPE TRANSCRIPTIONAL REGULATOR GADX"/>
    <property type="match status" value="1"/>
</dbReference>
<dbReference type="STRING" id="53376.BST25_17795"/>
<dbReference type="Proteomes" id="UP000192566">
    <property type="component" value="Unassembled WGS sequence"/>
</dbReference>
<dbReference type="InterPro" id="IPR032687">
    <property type="entry name" value="AraC-type_N"/>
</dbReference>
<evidence type="ECO:0000313" key="1">
    <source>
        <dbReference type="EMBL" id="ORA70975.1"/>
    </source>
</evidence>
<dbReference type="EMBL" id="MVHR01000029">
    <property type="protein sequence ID" value="ORA70975.1"/>
    <property type="molecule type" value="Genomic_DNA"/>
</dbReference>
<proteinExistence type="predicted"/>
<dbReference type="GO" id="GO:0003700">
    <property type="term" value="F:DNA-binding transcription factor activity"/>
    <property type="evidence" value="ECO:0007669"/>
    <property type="project" value="InterPro"/>
</dbReference>
<gene>
    <name evidence="1" type="ORF">BST25_17795</name>
</gene>
<dbReference type="SMART" id="SM00342">
    <property type="entry name" value="HTH_ARAC"/>
    <property type="match status" value="1"/>
</dbReference>
<dbReference type="PANTHER" id="PTHR47894:SF1">
    <property type="entry name" value="HTH-TYPE TRANSCRIPTIONAL REGULATOR VQSM"/>
    <property type="match status" value="1"/>
</dbReference>
<evidence type="ECO:0000313" key="2">
    <source>
        <dbReference type="Proteomes" id="UP000192566"/>
    </source>
</evidence>
<dbReference type="PROSITE" id="PS01124">
    <property type="entry name" value="HTH_ARAC_FAMILY_2"/>
    <property type="match status" value="1"/>
</dbReference>
<dbReference type="Pfam" id="PF12833">
    <property type="entry name" value="HTH_18"/>
    <property type="match status" value="1"/>
</dbReference>
<dbReference type="RefSeq" id="WP_158084911.1">
    <property type="nucleotide sequence ID" value="NZ_AP022615.1"/>
</dbReference>
<dbReference type="GO" id="GO:0000976">
    <property type="term" value="F:transcription cis-regulatory region binding"/>
    <property type="evidence" value="ECO:0007669"/>
    <property type="project" value="TreeGrafter"/>
</dbReference>
<accession>A0A1X0DF24</accession>
<dbReference type="SUPFAM" id="SSF46689">
    <property type="entry name" value="Homeodomain-like"/>
    <property type="match status" value="1"/>
</dbReference>
<dbReference type="Gene3D" id="1.10.10.60">
    <property type="entry name" value="Homeodomain-like"/>
    <property type="match status" value="1"/>
</dbReference>
<keyword evidence="2" id="KW-1185">Reference proteome</keyword>
<protein>
    <submittedName>
        <fullName evidence="1">Uncharacterized protein</fullName>
    </submittedName>
</protein>
<dbReference type="GO" id="GO:0005829">
    <property type="term" value="C:cytosol"/>
    <property type="evidence" value="ECO:0007669"/>
    <property type="project" value="TreeGrafter"/>
</dbReference>
<dbReference type="Pfam" id="PF12625">
    <property type="entry name" value="Arabinose_bd"/>
    <property type="match status" value="1"/>
</dbReference>
<name>A0A1X0DF24_MYCHE</name>
<reference evidence="1 2" key="1">
    <citation type="submission" date="2017-02" db="EMBL/GenBank/DDBJ databases">
        <title>The new phylogeny of genus Mycobacterium.</title>
        <authorList>
            <person name="Tortoli E."/>
            <person name="Trovato A."/>
            <person name="Cirillo D.M."/>
        </authorList>
    </citation>
    <scope>NUCLEOTIDE SEQUENCE [LARGE SCALE GENOMIC DNA]</scope>
    <source>
        <strain evidence="1 2">DSM 44471</strain>
    </source>
</reference>
<dbReference type="OrthoDB" id="5241536at2"/>
<sequence length="346" mass="37751">MRGAATPIWDVALSSATGRHILETAKQHGLDPASCLSGTGLTAEDLADPATEVYASQELTIIRNLIGRLGDLPGLGMETGSRYNFADTGILGYALMASPTFGDAIDVACRYAALTASYLCLVGPEMTSTEAVIAFDDTQVPRDTRRFLLERDFAIMLRILPLLLGARRSPITVRVEFADLELPTDIVEIENLTIVVGKSSRNALTIPADLVSQPMPAADPQTAAICIRQCEELLNRRRTRRGMSAAIRMRIIQDSTQIPSMATVARELCITERTLHRRLAAEGTSYRALLDEVRTTLAAELLSSGLTVEETARRLGYSETAAFTRAHVRWNGRPPSRWPRTVAARG</sequence>